<accession>A0A8I0H624</accession>
<dbReference type="InterPro" id="IPR016195">
    <property type="entry name" value="Pol/histidinol_Pase-like"/>
</dbReference>
<organism evidence="1 2">
    <name type="scientific">Xanthomonas citri pv. citri</name>
    <dbReference type="NCBI Taxonomy" id="611301"/>
    <lineage>
        <taxon>Bacteria</taxon>
        <taxon>Pseudomonadati</taxon>
        <taxon>Pseudomonadota</taxon>
        <taxon>Gammaproteobacteria</taxon>
        <taxon>Lysobacterales</taxon>
        <taxon>Lysobacteraceae</taxon>
        <taxon>Xanthomonas</taxon>
    </lineage>
</organism>
<sequence>INTGGFKYGLGHPNPTEEIIARYHEFGGEIITMGADAHAPEHVAYAFDKVPEILKDAGFRYYTVFENRKPVFLPLP</sequence>
<comment type="caution">
    <text evidence="1">The sequence shown here is derived from an EMBL/GenBank/DDBJ whole genome shotgun (WGS) entry which is preliminary data.</text>
</comment>
<dbReference type="EMBL" id="JAABFR010001870">
    <property type="protein sequence ID" value="MBD4338958.1"/>
    <property type="molecule type" value="Genomic_DNA"/>
</dbReference>
<dbReference type="AlphaFoldDB" id="A0A8I0H624"/>
<reference evidence="1" key="1">
    <citation type="submission" date="2020-01" db="EMBL/GenBank/DDBJ databases">
        <authorList>
            <person name="Richard D."/>
        </authorList>
    </citation>
    <scope>NUCLEOTIDE SEQUENCE</scope>
    <source>
        <strain evidence="1">JP541</strain>
    </source>
</reference>
<gene>
    <name evidence="1" type="ORF">GUH15_23470</name>
</gene>
<dbReference type="SUPFAM" id="SSF89550">
    <property type="entry name" value="PHP domain-like"/>
    <property type="match status" value="1"/>
</dbReference>
<name>A0A8I0H624_XANCI</name>
<evidence type="ECO:0000313" key="1">
    <source>
        <dbReference type="EMBL" id="MBD4338958.1"/>
    </source>
</evidence>
<dbReference type="Proteomes" id="UP000653002">
    <property type="component" value="Unassembled WGS sequence"/>
</dbReference>
<feature type="non-terminal residue" evidence="1">
    <location>
        <position position="1"/>
    </location>
</feature>
<proteinExistence type="predicted"/>
<dbReference type="Gene3D" id="3.20.20.140">
    <property type="entry name" value="Metal-dependent hydrolases"/>
    <property type="match status" value="1"/>
</dbReference>
<evidence type="ECO:0000313" key="2">
    <source>
        <dbReference type="Proteomes" id="UP000653002"/>
    </source>
</evidence>
<protein>
    <submittedName>
        <fullName evidence="1">Histidinol phosphate phosphatase</fullName>
    </submittedName>
</protein>